<dbReference type="Proteomes" id="UP000639772">
    <property type="component" value="Unassembled WGS sequence"/>
</dbReference>
<gene>
    <name evidence="2" type="ORF">HPP92_027786</name>
    <name evidence="1" type="ORF">HPP92_027843</name>
</gene>
<reference evidence="3 4" key="1">
    <citation type="journal article" date="2020" name="Nat. Food">
        <title>A phased Vanilla planifolia genome enables genetic improvement of flavour and production.</title>
        <authorList>
            <person name="Hasing T."/>
            <person name="Tang H."/>
            <person name="Brym M."/>
            <person name="Khazi F."/>
            <person name="Huang T."/>
            <person name="Chambers A.H."/>
        </authorList>
    </citation>
    <scope>NUCLEOTIDE SEQUENCE [LARGE SCALE GENOMIC DNA]</scope>
    <source>
        <tissue evidence="1">Leaf</tissue>
    </source>
</reference>
<dbReference type="EMBL" id="JADCNL010000312">
    <property type="protein sequence ID" value="KAG0448533.1"/>
    <property type="molecule type" value="Genomic_DNA"/>
</dbReference>
<proteinExistence type="predicted"/>
<organism evidence="1 4">
    <name type="scientific">Vanilla planifolia</name>
    <name type="common">Vanilla</name>
    <dbReference type="NCBI Taxonomy" id="51239"/>
    <lineage>
        <taxon>Eukaryota</taxon>
        <taxon>Viridiplantae</taxon>
        <taxon>Streptophyta</taxon>
        <taxon>Embryophyta</taxon>
        <taxon>Tracheophyta</taxon>
        <taxon>Spermatophyta</taxon>
        <taxon>Magnoliopsida</taxon>
        <taxon>Liliopsida</taxon>
        <taxon>Asparagales</taxon>
        <taxon>Orchidaceae</taxon>
        <taxon>Vanilloideae</taxon>
        <taxon>Vanilleae</taxon>
        <taxon>Vanilla</taxon>
    </lineage>
</organism>
<evidence type="ECO:0000313" key="4">
    <source>
        <dbReference type="Proteomes" id="UP000639772"/>
    </source>
</evidence>
<keyword evidence="3" id="KW-1185">Reference proteome</keyword>
<comment type="caution">
    <text evidence="1">The sequence shown here is derived from an EMBL/GenBank/DDBJ whole genome shotgun (WGS) entry which is preliminary data.</text>
</comment>
<evidence type="ECO:0000313" key="1">
    <source>
        <dbReference type="EMBL" id="KAG0448403.1"/>
    </source>
</evidence>
<dbReference type="Proteomes" id="UP000636800">
    <property type="component" value="Unassembled WGS sequence"/>
</dbReference>
<protein>
    <submittedName>
        <fullName evidence="1">Uncharacterized protein</fullName>
    </submittedName>
</protein>
<dbReference type="AlphaFoldDB" id="A0A835U4F9"/>
<evidence type="ECO:0000313" key="2">
    <source>
        <dbReference type="EMBL" id="KAG0448533.1"/>
    </source>
</evidence>
<name>A0A835U4F9_VANPL</name>
<dbReference type="EMBL" id="JADCNM010000313">
    <property type="protein sequence ID" value="KAG0448403.1"/>
    <property type="molecule type" value="Genomic_DNA"/>
</dbReference>
<accession>A0A835U4F9</accession>
<sequence length="67" mass="7720">MAKRREDANYKVSMVITRAAHLKLRHCMVFIVTHSAWRDILVTMTYRERSGNLAEHTALSTAKSKNC</sequence>
<evidence type="ECO:0000313" key="3">
    <source>
        <dbReference type="Proteomes" id="UP000636800"/>
    </source>
</evidence>